<reference evidence="2" key="1">
    <citation type="submission" date="2023-06" db="EMBL/GenBank/DDBJ databases">
        <title>Identification and characterization of horizontal gene transfer across gut microbiota members of farm animals based on homology search.</title>
        <authorList>
            <person name="Zeman M."/>
            <person name="Kubasova T."/>
            <person name="Jahodarova E."/>
            <person name="Nykrynova M."/>
            <person name="Rychlik I."/>
        </authorList>
    </citation>
    <scope>NUCLEOTIDE SEQUENCE [LARGE SCALE GENOMIC DNA]</scope>
    <source>
        <strain evidence="2">161_Gplus</strain>
    </source>
</reference>
<dbReference type="RefSeq" id="WP_289585611.1">
    <property type="nucleotide sequence ID" value="NZ_JAUDDW010000001.1"/>
</dbReference>
<accession>A0ABT7UVW3</accession>
<proteinExistence type="predicted"/>
<reference evidence="1 2" key="2">
    <citation type="submission" date="2023-06" db="EMBL/GenBank/DDBJ databases">
        <authorList>
            <person name="Zeman M."/>
            <person name="Kubasova T."/>
            <person name="Jahodarova E."/>
            <person name="Nykrynova M."/>
            <person name="Rychlik I."/>
        </authorList>
    </citation>
    <scope>NUCLEOTIDE SEQUENCE [LARGE SCALE GENOMIC DNA]</scope>
    <source>
        <strain evidence="1 2">161_Gplus</strain>
    </source>
</reference>
<evidence type="ECO:0000313" key="2">
    <source>
        <dbReference type="Proteomes" id="UP001529343"/>
    </source>
</evidence>
<organism evidence="1 2">
    <name type="scientific">Limosilactobacillus pontis</name>
    <dbReference type="NCBI Taxonomy" id="35787"/>
    <lineage>
        <taxon>Bacteria</taxon>
        <taxon>Bacillati</taxon>
        <taxon>Bacillota</taxon>
        <taxon>Bacilli</taxon>
        <taxon>Lactobacillales</taxon>
        <taxon>Lactobacillaceae</taxon>
        <taxon>Limosilactobacillus</taxon>
    </lineage>
</organism>
<keyword evidence="2" id="KW-1185">Reference proteome</keyword>
<dbReference type="Proteomes" id="UP001529343">
    <property type="component" value="Unassembled WGS sequence"/>
</dbReference>
<comment type="caution">
    <text evidence="1">The sequence shown here is derived from an EMBL/GenBank/DDBJ whole genome shotgun (WGS) entry which is preliminary data.</text>
</comment>
<sequence length="253" mass="28316">MKIRAYTNAFTDTSLYTPILRLPFLQWADFKVTLSTYTNTSAAVGTYLIGNTGFGFDVRLIAGDNVFDPRVIRNSDQKWTILAITNVLKSAVTAVVDYTNHDNYFRPLFNQPFKKLADLGGKDLTISKYAYQDYPSFSFGQNWVDNKLSDTMAATNVVRTGNYVTVTINATRSTGDIGWYDKILTGLPKPHIATAGYYNVFFINNAGHWLALNTLLDNDGNLVVEDSTYDYQVGLDKTKPVTLRGTFSYPILS</sequence>
<protein>
    <submittedName>
        <fullName evidence="1">Uncharacterized protein</fullName>
    </submittedName>
</protein>
<evidence type="ECO:0000313" key="1">
    <source>
        <dbReference type="EMBL" id="MDM8265672.1"/>
    </source>
</evidence>
<gene>
    <name evidence="1" type="ORF">QUW44_00585</name>
</gene>
<dbReference type="EMBL" id="JAUDDW010000001">
    <property type="protein sequence ID" value="MDM8265672.1"/>
    <property type="molecule type" value="Genomic_DNA"/>
</dbReference>
<name>A0ABT7UVW3_9LACO</name>